<dbReference type="Gene3D" id="2.40.440.10">
    <property type="entry name" value="L,D-transpeptidase catalytic domain-like"/>
    <property type="match status" value="1"/>
</dbReference>
<comment type="pathway">
    <text evidence="1">Cell wall biogenesis; peptidoglycan biosynthesis.</text>
</comment>
<dbReference type="Pfam" id="PF03734">
    <property type="entry name" value="YkuD"/>
    <property type="match status" value="1"/>
</dbReference>
<dbReference type="GO" id="GO:0004355">
    <property type="term" value="F:glutamate synthase (NADPH) activity"/>
    <property type="evidence" value="ECO:0007669"/>
    <property type="project" value="UniProtKB-EC"/>
</dbReference>
<reference evidence="10" key="1">
    <citation type="submission" date="2018-06" db="EMBL/GenBank/DDBJ databases">
        <authorList>
            <person name="Zhirakovskaya E."/>
        </authorList>
    </citation>
    <scope>NUCLEOTIDE SEQUENCE</scope>
</reference>
<dbReference type="SUPFAM" id="SSF141523">
    <property type="entry name" value="L,D-transpeptidase catalytic domain-like"/>
    <property type="match status" value="1"/>
</dbReference>
<keyword evidence="8" id="KW-0961">Cell wall biogenesis/degradation</keyword>
<keyword evidence="10" id="KW-0560">Oxidoreductase</keyword>
<evidence type="ECO:0000259" key="9">
    <source>
        <dbReference type="PROSITE" id="PS52029"/>
    </source>
</evidence>
<dbReference type="CDD" id="cd16913">
    <property type="entry name" value="YkuD_like"/>
    <property type="match status" value="1"/>
</dbReference>
<dbReference type="GO" id="GO:0018104">
    <property type="term" value="P:peptidoglycan-protein cross-linking"/>
    <property type="evidence" value="ECO:0007669"/>
    <property type="project" value="TreeGrafter"/>
</dbReference>
<evidence type="ECO:0000256" key="7">
    <source>
        <dbReference type="ARBA" id="ARBA00022984"/>
    </source>
</evidence>
<dbReference type="PANTHER" id="PTHR30582">
    <property type="entry name" value="L,D-TRANSPEPTIDASE"/>
    <property type="match status" value="1"/>
</dbReference>
<dbReference type="GO" id="GO:0071972">
    <property type="term" value="F:peptidoglycan L,D-transpeptidase activity"/>
    <property type="evidence" value="ECO:0007669"/>
    <property type="project" value="TreeGrafter"/>
</dbReference>
<dbReference type="InterPro" id="IPR005490">
    <property type="entry name" value="LD_TPept_cat_dom"/>
</dbReference>
<keyword evidence="3" id="KW-0328">Glycosyltransferase</keyword>
<dbReference type="GO" id="GO:0008360">
    <property type="term" value="P:regulation of cell shape"/>
    <property type="evidence" value="ECO:0007669"/>
    <property type="project" value="UniProtKB-KW"/>
</dbReference>
<comment type="similarity">
    <text evidence="2">Belongs to the YkuD family.</text>
</comment>
<dbReference type="EC" id="1.4.1.13" evidence="10"/>
<organism evidence="10">
    <name type="scientific">hydrothermal vent metagenome</name>
    <dbReference type="NCBI Taxonomy" id="652676"/>
    <lineage>
        <taxon>unclassified sequences</taxon>
        <taxon>metagenomes</taxon>
        <taxon>ecological metagenomes</taxon>
    </lineage>
</organism>
<keyword evidence="5" id="KW-0378">Hydrolase</keyword>
<dbReference type="UniPathway" id="UPA00219"/>
<evidence type="ECO:0000256" key="2">
    <source>
        <dbReference type="ARBA" id="ARBA00005992"/>
    </source>
</evidence>
<dbReference type="GO" id="GO:0005576">
    <property type="term" value="C:extracellular region"/>
    <property type="evidence" value="ECO:0007669"/>
    <property type="project" value="TreeGrafter"/>
</dbReference>
<sequence>MSFSTLKSCVLVVTGWFIVSQVNAQDLPDFQQNPSQHVKAMLKLYQQPVTASALIVQIKTQKMYHFKSGKLIKRYTISSSKYGIGNQSGSNKTPLGVHIVKTRFGQGAKRGTIFKARVNTGSLAEIITDNKSAKADYVTTRILWLSGLEKGKNKGKGIDSYKRYIYIHGTPEEGKLGRPASHGCIRMYNDDVIRLFADIPVGTLVNIIR</sequence>
<evidence type="ECO:0000256" key="4">
    <source>
        <dbReference type="ARBA" id="ARBA00022679"/>
    </source>
</evidence>
<dbReference type="GO" id="GO:0071555">
    <property type="term" value="P:cell wall organization"/>
    <property type="evidence" value="ECO:0007669"/>
    <property type="project" value="UniProtKB-KW"/>
</dbReference>
<evidence type="ECO:0000256" key="3">
    <source>
        <dbReference type="ARBA" id="ARBA00022676"/>
    </source>
</evidence>
<dbReference type="PANTHER" id="PTHR30582:SF24">
    <property type="entry name" value="L,D-TRANSPEPTIDASE ERFK_SRFK-RELATED"/>
    <property type="match status" value="1"/>
</dbReference>
<gene>
    <name evidence="10" type="ORF">MNBD_GAMMA12-99</name>
</gene>
<feature type="domain" description="L,D-TPase catalytic" evidence="9">
    <location>
        <begin position="52"/>
        <end position="208"/>
    </location>
</feature>
<dbReference type="PROSITE" id="PS52029">
    <property type="entry name" value="LD_TPASE"/>
    <property type="match status" value="1"/>
</dbReference>
<dbReference type="InterPro" id="IPR050979">
    <property type="entry name" value="LD-transpeptidase"/>
</dbReference>
<evidence type="ECO:0000256" key="6">
    <source>
        <dbReference type="ARBA" id="ARBA00022960"/>
    </source>
</evidence>
<proteinExistence type="inferred from homology"/>
<evidence type="ECO:0000256" key="8">
    <source>
        <dbReference type="ARBA" id="ARBA00023316"/>
    </source>
</evidence>
<protein>
    <submittedName>
        <fullName evidence="10">Glutamate synthase [NADPH] large chain</fullName>
        <ecNumber evidence="10">1.4.1.13</ecNumber>
    </submittedName>
</protein>
<dbReference type="EMBL" id="UOFL01000236">
    <property type="protein sequence ID" value="VAW82112.1"/>
    <property type="molecule type" value="Genomic_DNA"/>
</dbReference>
<evidence type="ECO:0000256" key="5">
    <source>
        <dbReference type="ARBA" id="ARBA00022801"/>
    </source>
</evidence>
<evidence type="ECO:0000313" key="10">
    <source>
        <dbReference type="EMBL" id="VAW82112.1"/>
    </source>
</evidence>
<accession>A0A3B0Z3M1</accession>
<keyword evidence="7" id="KW-0573">Peptidoglycan synthesis</keyword>
<dbReference type="GO" id="GO:0016757">
    <property type="term" value="F:glycosyltransferase activity"/>
    <property type="evidence" value="ECO:0007669"/>
    <property type="project" value="UniProtKB-KW"/>
</dbReference>
<evidence type="ECO:0000256" key="1">
    <source>
        <dbReference type="ARBA" id="ARBA00004752"/>
    </source>
</evidence>
<keyword evidence="4" id="KW-0808">Transferase</keyword>
<name>A0A3B0Z3M1_9ZZZZ</name>
<keyword evidence="6" id="KW-0133">Cell shape</keyword>
<dbReference type="AlphaFoldDB" id="A0A3B0Z3M1"/>
<dbReference type="InterPro" id="IPR038063">
    <property type="entry name" value="Transpep_catalytic_dom"/>
</dbReference>